<evidence type="ECO:0000313" key="2">
    <source>
        <dbReference type="Proteomes" id="UP000023152"/>
    </source>
</evidence>
<evidence type="ECO:0000313" key="1">
    <source>
        <dbReference type="EMBL" id="ETO36870.1"/>
    </source>
</evidence>
<accession>X6PEH2</accession>
<gene>
    <name evidence="1" type="ORF">RFI_00190</name>
</gene>
<dbReference type="EMBL" id="ASPP01000202">
    <property type="protein sequence ID" value="ETO36870.1"/>
    <property type="molecule type" value="Genomic_DNA"/>
</dbReference>
<name>X6PEH2_RETFI</name>
<sequence>MAQMAQMAGTMATAALAMSRASIGVSVTAEPSPFSFMKKNEDIDNHAPVKQSVNGFEQSHRLFGELNPFCEAWDGAMEVVKSNVGADDLDENKKISAGHNVCKNGFELEAIAQNTFTKIDEIEKKTEDSNLSAELYQVRENVTAMRELSKKNLETALEDVAVTYNELREEQPGLPVIEDLLAVSKEKAKLHVVSGEEDKEEKMDPRKKP</sequence>
<dbReference type="Proteomes" id="UP000023152">
    <property type="component" value="Unassembled WGS sequence"/>
</dbReference>
<organism evidence="1 2">
    <name type="scientific">Reticulomyxa filosa</name>
    <dbReference type="NCBI Taxonomy" id="46433"/>
    <lineage>
        <taxon>Eukaryota</taxon>
        <taxon>Sar</taxon>
        <taxon>Rhizaria</taxon>
        <taxon>Retaria</taxon>
        <taxon>Foraminifera</taxon>
        <taxon>Monothalamids</taxon>
        <taxon>Reticulomyxidae</taxon>
        <taxon>Reticulomyxa</taxon>
    </lineage>
</organism>
<dbReference type="AlphaFoldDB" id="X6PEH2"/>
<keyword evidence="2" id="KW-1185">Reference proteome</keyword>
<proteinExistence type="predicted"/>
<reference evidence="1 2" key="1">
    <citation type="journal article" date="2013" name="Curr. Biol.">
        <title>The Genome of the Foraminiferan Reticulomyxa filosa.</title>
        <authorList>
            <person name="Glockner G."/>
            <person name="Hulsmann N."/>
            <person name="Schleicher M."/>
            <person name="Noegel A.A."/>
            <person name="Eichinger L."/>
            <person name="Gallinger C."/>
            <person name="Pawlowski J."/>
            <person name="Sierra R."/>
            <person name="Euteneuer U."/>
            <person name="Pillet L."/>
            <person name="Moustafa A."/>
            <person name="Platzer M."/>
            <person name="Groth M."/>
            <person name="Szafranski K."/>
            <person name="Schliwa M."/>
        </authorList>
    </citation>
    <scope>NUCLEOTIDE SEQUENCE [LARGE SCALE GENOMIC DNA]</scope>
</reference>
<comment type="caution">
    <text evidence="1">The sequence shown here is derived from an EMBL/GenBank/DDBJ whole genome shotgun (WGS) entry which is preliminary data.</text>
</comment>
<protein>
    <submittedName>
        <fullName evidence="1">Uncharacterized protein</fullName>
    </submittedName>
</protein>